<evidence type="ECO:0000256" key="6">
    <source>
        <dbReference type="ARBA" id="ARBA00022989"/>
    </source>
</evidence>
<dbReference type="Proteomes" id="UP000271889">
    <property type="component" value="Unassembled WGS sequence"/>
</dbReference>
<name>A0A3P6S6G8_CYLGO</name>
<evidence type="ECO:0000313" key="10">
    <source>
        <dbReference type="Proteomes" id="UP000271889"/>
    </source>
</evidence>
<organism evidence="9 10">
    <name type="scientific">Cylicostephanus goldi</name>
    <name type="common">Nematode worm</name>
    <dbReference type="NCBI Taxonomy" id="71465"/>
    <lineage>
        <taxon>Eukaryota</taxon>
        <taxon>Metazoa</taxon>
        <taxon>Ecdysozoa</taxon>
        <taxon>Nematoda</taxon>
        <taxon>Chromadorea</taxon>
        <taxon>Rhabditida</taxon>
        <taxon>Rhabditina</taxon>
        <taxon>Rhabditomorpha</taxon>
        <taxon>Strongyloidea</taxon>
        <taxon>Strongylidae</taxon>
        <taxon>Cylicostephanus</taxon>
    </lineage>
</organism>
<accession>A0A3P6S6G8</accession>
<evidence type="ECO:0000256" key="7">
    <source>
        <dbReference type="ARBA" id="ARBA00023136"/>
    </source>
</evidence>
<feature type="transmembrane region" description="Helical" evidence="8">
    <location>
        <begin position="47"/>
        <end position="66"/>
    </location>
</feature>
<keyword evidence="5" id="KW-0256">Endoplasmic reticulum</keyword>
<protein>
    <submittedName>
        <fullName evidence="9">Uncharacterized protein</fullName>
    </submittedName>
</protein>
<sequence length="67" mass="7793">MYQAQCSFSGYICESEAAAQTILHMQHVQVKKTLNDYLKTTSKRLKIIDAYMLYIFLTGIIQVMHFD</sequence>
<evidence type="ECO:0000256" key="1">
    <source>
        <dbReference type="ARBA" id="ARBA00004477"/>
    </source>
</evidence>
<proteinExistence type="inferred from homology"/>
<gene>
    <name evidence="9" type="ORF">CGOC_LOCUS5661</name>
</gene>
<dbReference type="Pfam" id="PF02109">
    <property type="entry name" value="DAD"/>
    <property type="match status" value="1"/>
</dbReference>
<dbReference type="InterPro" id="IPR003038">
    <property type="entry name" value="DAD/Ost2"/>
</dbReference>
<reference evidence="9 10" key="1">
    <citation type="submission" date="2018-11" db="EMBL/GenBank/DDBJ databases">
        <authorList>
            <consortium name="Pathogen Informatics"/>
        </authorList>
    </citation>
    <scope>NUCLEOTIDE SEQUENCE [LARGE SCALE GENOMIC DNA]</scope>
</reference>
<dbReference type="AlphaFoldDB" id="A0A3P6S6G8"/>
<evidence type="ECO:0000256" key="3">
    <source>
        <dbReference type="ARBA" id="ARBA00009386"/>
    </source>
</evidence>
<comment type="pathway">
    <text evidence="2">Protein modification; protein glycosylation.</text>
</comment>
<evidence type="ECO:0000313" key="9">
    <source>
        <dbReference type="EMBL" id="VDK63230.1"/>
    </source>
</evidence>
<dbReference type="OrthoDB" id="445566at2759"/>
<evidence type="ECO:0000256" key="2">
    <source>
        <dbReference type="ARBA" id="ARBA00004922"/>
    </source>
</evidence>
<dbReference type="UniPathway" id="UPA00378"/>
<evidence type="ECO:0000256" key="5">
    <source>
        <dbReference type="ARBA" id="ARBA00022824"/>
    </source>
</evidence>
<keyword evidence="4 8" id="KW-0812">Transmembrane</keyword>
<dbReference type="EMBL" id="UYRV01017463">
    <property type="protein sequence ID" value="VDK63230.1"/>
    <property type="molecule type" value="Genomic_DNA"/>
</dbReference>
<comment type="similarity">
    <text evidence="3">Belongs to the DAD/OST2 family.</text>
</comment>
<evidence type="ECO:0000256" key="4">
    <source>
        <dbReference type="ARBA" id="ARBA00022692"/>
    </source>
</evidence>
<keyword evidence="6 8" id="KW-1133">Transmembrane helix</keyword>
<dbReference type="GO" id="GO:0008250">
    <property type="term" value="C:oligosaccharyltransferase complex"/>
    <property type="evidence" value="ECO:0007669"/>
    <property type="project" value="InterPro"/>
</dbReference>
<keyword evidence="10" id="KW-1185">Reference proteome</keyword>
<keyword evidence="7 8" id="KW-0472">Membrane</keyword>
<comment type="subcellular location">
    <subcellularLocation>
        <location evidence="1">Endoplasmic reticulum membrane</location>
        <topology evidence="1">Multi-pass membrane protein</topology>
    </subcellularLocation>
</comment>
<evidence type="ECO:0000256" key="8">
    <source>
        <dbReference type="SAM" id="Phobius"/>
    </source>
</evidence>